<gene>
    <name evidence="8" type="ORF">BJ998_007338</name>
</gene>
<feature type="transmembrane region" description="Helical" evidence="7">
    <location>
        <begin position="118"/>
        <end position="139"/>
    </location>
</feature>
<evidence type="ECO:0000256" key="5">
    <source>
        <dbReference type="ARBA" id="ARBA00023136"/>
    </source>
</evidence>
<keyword evidence="2" id="KW-1003">Cell membrane</keyword>
<evidence type="ECO:0000256" key="3">
    <source>
        <dbReference type="ARBA" id="ARBA00022692"/>
    </source>
</evidence>
<sequence length="346" mass="38018">MRENNDNPGTHSRGAPPDTRGTGPVQEAVDQIDQFQQRHKPVAIAVAVARKFAEDQSTRLASMIAFWAFFSLFPLLLVFVTLLGFLLPTGIKATVLEHVASMIPLVDTSAMHGLSGSWWALIVGLVNALWSGLAVVRTVEVAFNAVWEIPYVKRPGLFSQLLRALGVLATVGLGLVVSTLVTGFVSGQSTGIDLGWTGRVAGYAVAIALDVGLFVAAFRILTNRKITTRQVLPGAVLSGVLFWVLQSLSSLIISRYLHNAQSTYGHFATVITILWWFYLQSLITLAGAQLNVVLTERLHPRGLRDSPDTEADQRAYDAYAKERTYHQEERVQADFPRADRSRHRGQ</sequence>
<protein>
    <submittedName>
        <fullName evidence="8">YihY family inner membrane protein</fullName>
    </submittedName>
</protein>
<dbReference type="Proteomes" id="UP000585638">
    <property type="component" value="Unassembled WGS sequence"/>
</dbReference>
<dbReference type="EMBL" id="JACHIR010000001">
    <property type="protein sequence ID" value="MBB5896142.1"/>
    <property type="molecule type" value="Genomic_DNA"/>
</dbReference>
<dbReference type="PIRSF" id="PIRSF035875">
    <property type="entry name" value="RNase_BN"/>
    <property type="match status" value="1"/>
</dbReference>
<evidence type="ECO:0000313" key="8">
    <source>
        <dbReference type="EMBL" id="MBB5896142.1"/>
    </source>
</evidence>
<feature type="transmembrane region" description="Helical" evidence="7">
    <location>
        <begin position="234"/>
        <end position="253"/>
    </location>
</feature>
<evidence type="ECO:0000256" key="1">
    <source>
        <dbReference type="ARBA" id="ARBA00004651"/>
    </source>
</evidence>
<keyword evidence="3 7" id="KW-0812">Transmembrane</keyword>
<proteinExistence type="predicted"/>
<dbReference type="PANTHER" id="PTHR30213">
    <property type="entry name" value="INNER MEMBRANE PROTEIN YHJD"/>
    <property type="match status" value="1"/>
</dbReference>
<accession>A0A7W9KPA6</accession>
<comment type="caution">
    <text evidence="8">The sequence shown here is derived from an EMBL/GenBank/DDBJ whole genome shotgun (WGS) entry which is preliminary data.</text>
</comment>
<reference evidence="8 9" key="1">
    <citation type="submission" date="2020-08" db="EMBL/GenBank/DDBJ databases">
        <title>Sequencing the genomes of 1000 actinobacteria strains.</title>
        <authorList>
            <person name="Klenk H.-P."/>
        </authorList>
    </citation>
    <scope>NUCLEOTIDE SEQUENCE [LARGE SCALE GENOMIC DNA]</scope>
    <source>
        <strain evidence="8 9">DSM 43851</strain>
    </source>
</reference>
<comment type="subcellular location">
    <subcellularLocation>
        <location evidence="1">Cell membrane</location>
        <topology evidence="1">Multi-pass membrane protein</topology>
    </subcellularLocation>
</comment>
<dbReference type="InterPro" id="IPR017039">
    <property type="entry name" value="Virul_fac_BrkB"/>
</dbReference>
<evidence type="ECO:0000256" key="7">
    <source>
        <dbReference type="SAM" id="Phobius"/>
    </source>
</evidence>
<feature type="transmembrane region" description="Helical" evidence="7">
    <location>
        <begin position="160"/>
        <end position="181"/>
    </location>
</feature>
<dbReference type="RefSeq" id="WP_184867844.1">
    <property type="nucleotide sequence ID" value="NZ_BAAAWY010000023.1"/>
</dbReference>
<feature type="region of interest" description="Disordered" evidence="6">
    <location>
        <begin position="1"/>
        <end position="25"/>
    </location>
</feature>
<feature type="transmembrane region" description="Helical" evidence="7">
    <location>
        <begin position="273"/>
        <end position="294"/>
    </location>
</feature>
<evidence type="ECO:0000256" key="4">
    <source>
        <dbReference type="ARBA" id="ARBA00022989"/>
    </source>
</evidence>
<feature type="transmembrane region" description="Helical" evidence="7">
    <location>
        <begin position="60"/>
        <end position="87"/>
    </location>
</feature>
<name>A0A7W9KPA6_9PSEU</name>
<dbReference type="AlphaFoldDB" id="A0A7W9KPA6"/>
<evidence type="ECO:0000256" key="2">
    <source>
        <dbReference type="ARBA" id="ARBA00022475"/>
    </source>
</evidence>
<feature type="transmembrane region" description="Helical" evidence="7">
    <location>
        <begin position="201"/>
        <end position="222"/>
    </location>
</feature>
<organism evidence="8 9">
    <name type="scientific">Kutzneria kofuensis</name>
    <dbReference type="NCBI Taxonomy" id="103725"/>
    <lineage>
        <taxon>Bacteria</taxon>
        <taxon>Bacillati</taxon>
        <taxon>Actinomycetota</taxon>
        <taxon>Actinomycetes</taxon>
        <taxon>Pseudonocardiales</taxon>
        <taxon>Pseudonocardiaceae</taxon>
        <taxon>Kutzneria</taxon>
    </lineage>
</organism>
<feature type="region of interest" description="Disordered" evidence="6">
    <location>
        <begin position="324"/>
        <end position="346"/>
    </location>
</feature>
<keyword evidence="9" id="KW-1185">Reference proteome</keyword>
<keyword evidence="5 7" id="KW-0472">Membrane</keyword>
<keyword evidence="4 7" id="KW-1133">Transmembrane helix</keyword>
<evidence type="ECO:0000256" key="6">
    <source>
        <dbReference type="SAM" id="MobiDB-lite"/>
    </source>
</evidence>
<dbReference type="Pfam" id="PF03631">
    <property type="entry name" value="Virul_fac_BrkB"/>
    <property type="match status" value="1"/>
</dbReference>
<feature type="compositionally biased region" description="Polar residues" evidence="6">
    <location>
        <begin position="1"/>
        <end position="10"/>
    </location>
</feature>
<evidence type="ECO:0000313" key="9">
    <source>
        <dbReference type="Proteomes" id="UP000585638"/>
    </source>
</evidence>
<dbReference type="PANTHER" id="PTHR30213:SF1">
    <property type="entry name" value="INNER MEMBRANE PROTEIN YHJD"/>
    <property type="match status" value="1"/>
</dbReference>
<feature type="compositionally biased region" description="Basic and acidic residues" evidence="6">
    <location>
        <begin position="324"/>
        <end position="339"/>
    </location>
</feature>
<dbReference type="GO" id="GO:0005886">
    <property type="term" value="C:plasma membrane"/>
    <property type="evidence" value="ECO:0007669"/>
    <property type="project" value="UniProtKB-SubCell"/>
</dbReference>